<dbReference type="InterPro" id="IPR044217">
    <property type="entry name" value="CLPT1/2"/>
</dbReference>
<evidence type="ECO:0000313" key="4">
    <source>
        <dbReference type="Proteomes" id="UP000294927"/>
    </source>
</evidence>
<keyword evidence="3" id="KW-0645">Protease</keyword>
<dbReference type="Proteomes" id="UP000294927">
    <property type="component" value="Unassembled WGS sequence"/>
</dbReference>
<dbReference type="OrthoDB" id="3628183at2"/>
<organism evidence="3 4">
    <name type="scientific">Actinophytocola oryzae</name>
    <dbReference type="NCBI Taxonomy" id="502181"/>
    <lineage>
        <taxon>Bacteria</taxon>
        <taxon>Bacillati</taxon>
        <taxon>Actinomycetota</taxon>
        <taxon>Actinomycetes</taxon>
        <taxon>Pseudonocardiales</taxon>
        <taxon>Pseudonocardiaceae</taxon>
    </lineage>
</organism>
<dbReference type="PANTHER" id="PTHR47016:SF5">
    <property type="entry name" value="CLP DOMAIN SUPERFAMILY PROTEIN"/>
    <property type="match status" value="1"/>
</dbReference>
<keyword evidence="3" id="KW-0547">Nucleotide-binding</keyword>
<dbReference type="AlphaFoldDB" id="A0A4V3FQN6"/>
<keyword evidence="3" id="KW-0378">Hydrolase</keyword>
<evidence type="ECO:0000259" key="2">
    <source>
        <dbReference type="PROSITE" id="PS51903"/>
    </source>
</evidence>
<feature type="domain" description="Clp R" evidence="2">
    <location>
        <begin position="2"/>
        <end position="144"/>
    </location>
</feature>
<dbReference type="Pfam" id="PF02861">
    <property type="entry name" value="Clp_N"/>
    <property type="match status" value="1"/>
</dbReference>
<dbReference type="GO" id="GO:0008233">
    <property type="term" value="F:peptidase activity"/>
    <property type="evidence" value="ECO:0007669"/>
    <property type="project" value="UniProtKB-KW"/>
</dbReference>
<dbReference type="GO" id="GO:0005524">
    <property type="term" value="F:ATP binding"/>
    <property type="evidence" value="ECO:0007669"/>
    <property type="project" value="UniProtKB-KW"/>
</dbReference>
<keyword evidence="4" id="KW-1185">Reference proteome</keyword>
<dbReference type="EMBL" id="SOCP01000023">
    <property type="protein sequence ID" value="TDV40371.1"/>
    <property type="molecule type" value="Genomic_DNA"/>
</dbReference>
<reference evidence="3 4" key="1">
    <citation type="submission" date="2019-03" db="EMBL/GenBank/DDBJ databases">
        <title>Genomic Encyclopedia of Archaeal and Bacterial Type Strains, Phase II (KMG-II): from individual species to whole genera.</title>
        <authorList>
            <person name="Goeker M."/>
        </authorList>
    </citation>
    <scope>NUCLEOTIDE SEQUENCE [LARGE SCALE GENOMIC DNA]</scope>
    <source>
        <strain evidence="3 4">DSM 45499</strain>
    </source>
</reference>
<dbReference type="Gene3D" id="1.10.1780.10">
    <property type="entry name" value="Clp, N-terminal domain"/>
    <property type="match status" value="2"/>
</dbReference>
<dbReference type="GO" id="GO:0006508">
    <property type="term" value="P:proteolysis"/>
    <property type="evidence" value="ECO:0007669"/>
    <property type="project" value="UniProtKB-KW"/>
</dbReference>
<evidence type="ECO:0000313" key="3">
    <source>
        <dbReference type="EMBL" id="TDV40371.1"/>
    </source>
</evidence>
<dbReference type="PROSITE" id="PS51903">
    <property type="entry name" value="CLP_R"/>
    <property type="match status" value="1"/>
</dbReference>
<evidence type="ECO:0000256" key="1">
    <source>
        <dbReference type="PROSITE-ProRule" id="PRU01251"/>
    </source>
</evidence>
<proteinExistence type="predicted"/>
<dbReference type="InterPro" id="IPR036628">
    <property type="entry name" value="Clp_N_dom_sf"/>
</dbReference>
<keyword evidence="3" id="KW-0067">ATP-binding</keyword>
<dbReference type="InterPro" id="IPR004176">
    <property type="entry name" value="Clp_R_N"/>
</dbReference>
<name>A0A4V3FQN6_9PSEU</name>
<dbReference type="SUPFAM" id="SSF81923">
    <property type="entry name" value="Double Clp-N motif"/>
    <property type="match status" value="2"/>
</dbReference>
<keyword evidence="1" id="KW-0677">Repeat</keyword>
<sequence length="337" mass="35643">MFERFTTNARAVVIRAQEEARDLQHDYIGTEHILLGLFAMPSSLAAQALLRLGVTAAAVREAVEAEVGRGKTTLGGHIPFTRRAKKALELALREALQLKHNYIGTEHILLALEREGEGLAAKILAAQVSDLATIRATVHELLGSGQQEGAVDAAPNRTTAADEVVSAAQALAGGAPMGSHHLLEALIRAEGSMAAKVLSDLGIDAAAIAEKVDEFDTDETTDATPQESAARRMELRVVSTEGGEGTDEVHLVFRDQATIGLAKAVSALIDGPITGTGPVAGKFVPIWTVTNELLMTLLQSMRDPVEEGAERGGKAALLVRRVLHDRLRRRGGGQAAG</sequence>
<gene>
    <name evidence="3" type="ORF">CLV71_12381</name>
</gene>
<protein>
    <submittedName>
        <fullName evidence="3">ATP-dependent Clp protease ATP-binding subunit ClpC</fullName>
    </submittedName>
</protein>
<accession>A0A4V3FQN6</accession>
<comment type="caution">
    <text evidence="3">The sequence shown here is derived from an EMBL/GenBank/DDBJ whole genome shotgun (WGS) entry which is preliminary data.</text>
</comment>
<dbReference type="PANTHER" id="PTHR47016">
    <property type="entry name" value="ATP-DEPENDENT CLP PROTEASE ATP-BINDING SUBUNIT CLPT1, CHLOROPLASTIC"/>
    <property type="match status" value="1"/>
</dbReference>
<dbReference type="RefSeq" id="WP_133908320.1">
    <property type="nucleotide sequence ID" value="NZ_SOCP01000023.1"/>
</dbReference>